<evidence type="ECO:0000256" key="1">
    <source>
        <dbReference type="SAM" id="Phobius"/>
    </source>
</evidence>
<gene>
    <name evidence="2" type="ORF">C7H19_00750</name>
</gene>
<keyword evidence="3" id="KW-1185">Reference proteome</keyword>
<protein>
    <submittedName>
        <fullName evidence="2">Uncharacterized protein</fullName>
    </submittedName>
</protein>
<feature type="transmembrane region" description="Helical" evidence="1">
    <location>
        <begin position="48"/>
        <end position="70"/>
    </location>
</feature>
<keyword evidence="1" id="KW-1133">Transmembrane helix</keyword>
<comment type="caution">
    <text evidence="2">The sequence shown here is derived from an EMBL/GenBank/DDBJ whole genome shotgun (WGS) entry which is preliminary data.</text>
</comment>
<accession>A0A2T1M3L6</accession>
<dbReference type="EMBL" id="PXOH01000001">
    <property type="protein sequence ID" value="PSF39350.1"/>
    <property type="molecule type" value="Genomic_DNA"/>
</dbReference>
<dbReference type="OrthoDB" id="427287at2"/>
<dbReference type="RefSeq" id="WP_106454972.1">
    <property type="nucleotide sequence ID" value="NZ_PXOH01000001.1"/>
</dbReference>
<dbReference type="AlphaFoldDB" id="A0A2T1M3L6"/>
<proteinExistence type="predicted"/>
<name>A0A2T1M3L6_9CHRO</name>
<reference evidence="2 3" key="2">
    <citation type="submission" date="2018-03" db="EMBL/GenBank/DDBJ databases">
        <authorList>
            <person name="Keele B.F."/>
        </authorList>
    </citation>
    <scope>NUCLEOTIDE SEQUENCE [LARGE SCALE GENOMIC DNA]</scope>
    <source>
        <strain evidence="2 3">CCALA 016</strain>
    </source>
</reference>
<organism evidence="2 3">
    <name type="scientific">Aphanothece hegewaldii CCALA 016</name>
    <dbReference type="NCBI Taxonomy" id="2107694"/>
    <lineage>
        <taxon>Bacteria</taxon>
        <taxon>Bacillati</taxon>
        <taxon>Cyanobacteriota</taxon>
        <taxon>Cyanophyceae</taxon>
        <taxon>Oscillatoriophycideae</taxon>
        <taxon>Chroococcales</taxon>
        <taxon>Aphanothecaceae</taxon>
        <taxon>Aphanothece</taxon>
    </lineage>
</organism>
<reference evidence="2 3" key="1">
    <citation type="submission" date="2018-03" db="EMBL/GenBank/DDBJ databases">
        <title>The ancient ancestry and fast evolution of plastids.</title>
        <authorList>
            <person name="Moore K.R."/>
            <person name="Magnabosco C."/>
            <person name="Momper L."/>
            <person name="Gold D.A."/>
            <person name="Bosak T."/>
            <person name="Fournier G.P."/>
        </authorList>
    </citation>
    <scope>NUCLEOTIDE SEQUENCE [LARGE SCALE GENOMIC DNA]</scope>
    <source>
        <strain evidence="2 3">CCALA 016</strain>
    </source>
</reference>
<feature type="transmembrane region" description="Helical" evidence="1">
    <location>
        <begin position="12"/>
        <end position="36"/>
    </location>
</feature>
<evidence type="ECO:0000313" key="2">
    <source>
        <dbReference type="EMBL" id="PSF39350.1"/>
    </source>
</evidence>
<evidence type="ECO:0000313" key="3">
    <source>
        <dbReference type="Proteomes" id="UP000239001"/>
    </source>
</evidence>
<keyword evidence="1" id="KW-0472">Membrane</keyword>
<sequence>MKETLIKWLDRILIFNVFLVIIGFLWLMIAVLGQALGIPLGWELWYKLWLPLFNPAISILVLGAILSWVIKKINQKFVSN</sequence>
<keyword evidence="1" id="KW-0812">Transmembrane</keyword>
<dbReference type="Proteomes" id="UP000239001">
    <property type="component" value="Unassembled WGS sequence"/>
</dbReference>